<evidence type="ECO:0000313" key="6">
    <source>
        <dbReference type="EMBL" id="GEP42235.1"/>
    </source>
</evidence>
<dbReference type="InterPro" id="IPR011429">
    <property type="entry name" value="Cyt_c_Planctomycete-type"/>
</dbReference>
<organism evidence="6 7">
    <name type="scientific">Brevifollis gellanilyticus</name>
    <dbReference type="NCBI Taxonomy" id="748831"/>
    <lineage>
        <taxon>Bacteria</taxon>
        <taxon>Pseudomonadati</taxon>
        <taxon>Verrucomicrobiota</taxon>
        <taxon>Verrucomicrobiia</taxon>
        <taxon>Verrucomicrobiales</taxon>
        <taxon>Verrucomicrobiaceae</taxon>
    </lineage>
</organism>
<dbReference type="EMBL" id="BKAG01000008">
    <property type="protein sequence ID" value="GEP42235.1"/>
    <property type="molecule type" value="Genomic_DNA"/>
</dbReference>
<dbReference type="InterPro" id="IPR036909">
    <property type="entry name" value="Cyt_c-like_dom_sf"/>
</dbReference>
<protein>
    <recommendedName>
        <fullName evidence="5">Fucolectin tachylectin-4 pentraxin-1 domain-containing protein</fullName>
    </recommendedName>
</protein>
<dbReference type="Pfam" id="PF07583">
    <property type="entry name" value="PSCyt2"/>
    <property type="match status" value="1"/>
</dbReference>
<accession>A0A512M665</accession>
<keyword evidence="3" id="KW-1015">Disulfide bond</keyword>
<dbReference type="Gene3D" id="2.60.120.260">
    <property type="entry name" value="Galactose-binding domain-like"/>
    <property type="match status" value="1"/>
</dbReference>
<sequence length="1155" mass="128443">MRSLFAILISLPVAASAVDFSREIRPILSENCFFCHGPDEKKREAGLRLDEELSAKKDNDGVIAVVPGNPEKSALLQRILSTDPDEVMPPPKQHKIIPAAQIALIKEWIKQGATWGKHWSYEKVKRSEVPGEAKQPIDAFLVQRLKKEGLAFSPEADAATLVRRVSLDLTGLPPTLEELEKFAAPSASYESMVDHYLAKTTFGEHWASQWLDLARYADSSGYPSDQPREIWAYRDWVIRALNANMPFDQFTLEQLAGDLLPNPNDDRLIATAFHRNTMTQNEGGTSDEEFRNAAVIDRVNTTFAVWMGTTMACAQCHTHKYDPLTHKEYFQIYAFLNQSADADKKDESPLHSFVTPELKKQRENLETEIAALESRFAKPDAKWLAGLEGWEKQFRQELPWKAEPPTKVTTQSEQKAVVGTDAIVSVPERRDTDGYTLELPVKSERITALRLETMPTPGFGNFVLTSLKALIIPPANLPAPKARFVRVELPGKDQPLQLAEVQVFGAGDNLAFRRPAKQSSNYADADARRAVDGTTEGDYAKGSVAHTSGQDTDPWWEVELKDDSSIERVVVWNRTDGDVGKRLEGFRVVLLDAKRQTVWKSESTAAPAKDKTFAIGGPVSVTFSAALADHEQNGFTAASVILPKDKNNQGWAVAPQIDKPHTLTLLCASPVMAPAGSTLRVTLEHQSSHKQHTLGKFKLSLTDDPRVQSVTALPSNILAAVTIAPDKRTPAQQSVIQDHYIRTVAKEAAPERKKLAALQKQLTALKPVTVPIMKDLSGKDRRVTKIQLRGNWQDLGDQVAEGTPAIFPPLPKDAPMNRLTLAQWLVSRDNPLTARVQVNRLWETLFGTGIVRTSEEFGSQGDLPYHPELLDWLAAEFMDSGWDVKHMLKLMLMTQAYRQNSTTNFPVQDRRTNFPVRSAASSESELGSSLVERDPDNRLIARGPRFRPTGEMLRDQALAVSGLLSAKMYGPSVRPVAPNMGLTTAFGRSNDWVTSEGEDKHRRSVYTEIRRNSPYASFTTFDAGNREVCMVRRNRTNTPLQAFVTLNDPVFIETNQAMARRMVLGDAKALPSVKDKLVRMFKLCVSREPTAPEIATLTRLHDESLAAYQQDKEAATQMATDPIGPAPEGSDIAELAAWTTVANVVMNLDEFLMRR</sequence>
<gene>
    <name evidence="6" type="ORF">BGE01nite_15260</name>
</gene>
<dbReference type="InterPro" id="IPR011444">
    <property type="entry name" value="DUF1549"/>
</dbReference>
<dbReference type="SUPFAM" id="SSF49785">
    <property type="entry name" value="Galactose-binding domain-like"/>
    <property type="match status" value="1"/>
</dbReference>
<dbReference type="InterPro" id="IPR022655">
    <property type="entry name" value="DUF1553"/>
</dbReference>
<dbReference type="RefSeq" id="WP_146849837.1">
    <property type="nucleotide sequence ID" value="NZ_BKAG01000008.1"/>
</dbReference>
<evidence type="ECO:0000256" key="3">
    <source>
        <dbReference type="ARBA" id="ARBA00023157"/>
    </source>
</evidence>
<dbReference type="PANTHER" id="PTHR35889">
    <property type="entry name" value="CYCLOINULO-OLIGOSACCHARIDE FRUCTANOTRANSFERASE-RELATED"/>
    <property type="match status" value="1"/>
</dbReference>
<dbReference type="GO" id="GO:0020037">
    <property type="term" value="F:heme binding"/>
    <property type="evidence" value="ECO:0007669"/>
    <property type="project" value="InterPro"/>
</dbReference>
<proteinExistence type="predicted"/>
<dbReference type="InterPro" id="IPR008979">
    <property type="entry name" value="Galactose-bd-like_sf"/>
</dbReference>
<reference evidence="6 7" key="1">
    <citation type="submission" date="2019-07" db="EMBL/GenBank/DDBJ databases">
        <title>Whole genome shotgun sequence of Brevifollis gellanilyticus NBRC 108608.</title>
        <authorList>
            <person name="Hosoyama A."/>
            <person name="Uohara A."/>
            <person name="Ohji S."/>
            <person name="Ichikawa N."/>
        </authorList>
    </citation>
    <scope>NUCLEOTIDE SEQUENCE [LARGE SCALE GENOMIC DNA]</scope>
    <source>
        <strain evidence="6 7">NBRC 108608</strain>
    </source>
</reference>
<evidence type="ECO:0000256" key="4">
    <source>
        <dbReference type="SAM" id="MobiDB-lite"/>
    </source>
</evidence>
<evidence type="ECO:0000256" key="2">
    <source>
        <dbReference type="ARBA" id="ARBA00022837"/>
    </source>
</evidence>
<dbReference type="GO" id="GO:0046872">
    <property type="term" value="F:metal ion binding"/>
    <property type="evidence" value="ECO:0007669"/>
    <property type="project" value="UniProtKB-KW"/>
</dbReference>
<evidence type="ECO:0000259" key="5">
    <source>
        <dbReference type="SMART" id="SM00607"/>
    </source>
</evidence>
<dbReference type="InterPro" id="IPR006585">
    <property type="entry name" value="FTP1"/>
</dbReference>
<evidence type="ECO:0000313" key="7">
    <source>
        <dbReference type="Proteomes" id="UP000321577"/>
    </source>
</evidence>
<dbReference type="Pfam" id="PF07635">
    <property type="entry name" value="PSCyt1"/>
    <property type="match status" value="1"/>
</dbReference>
<keyword evidence="2" id="KW-0106">Calcium</keyword>
<keyword evidence="1" id="KW-0479">Metal-binding</keyword>
<keyword evidence="7" id="KW-1185">Reference proteome</keyword>
<dbReference type="SMART" id="SM00607">
    <property type="entry name" value="FTP"/>
    <property type="match status" value="1"/>
</dbReference>
<feature type="region of interest" description="Disordered" evidence="4">
    <location>
        <begin position="522"/>
        <end position="550"/>
    </location>
</feature>
<dbReference type="PANTHER" id="PTHR35889:SF3">
    <property type="entry name" value="F-BOX DOMAIN-CONTAINING PROTEIN"/>
    <property type="match status" value="1"/>
</dbReference>
<dbReference type="AlphaFoldDB" id="A0A512M665"/>
<dbReference type="GO" id="GO:0009055">
    <property type="term" value="F:electron transfer activity"/>
    <property type="evidence" value="ECO:0007669"/>
    <property type="project" value="InterPro"/>
</dbReference>
<dbReference type="SUPFAM" id="SSF46626">
    <property type="entry name" value="Cytochrome c"/>
    <property type="match status" value="1"/>
</dbReference>
<dbReference type="Proteomes" id="UP000321577">
    <property type="component" value="Unassembled WGS sequence"/>
</dbReference>
<dbReference type="Pfam" id="PF07587">
    <property type="entry name" value="PSD1"/>
    <property type="match status" value="1"/>
</dbReference>
<feature type="domain" description="Fucolectin tachylectin-4 pentraxin-1" evidence="5">
    <location>
        <begin position="507"/>
        <end position="643"/>
    </location>
</feature>
<comment type="caution">
    <text evidence="6">The sequence shown here is derived from an EMBL/GenBank/DDBJ whole genome shotgun (WGS) entry which is preliminary data.</text>
</comment>
<dbReference type="OrthoDB" id="175422at2"/>
<name>A0A512M665_9BACT</name>
<dbReference type="Pfam" id="PF22633">
    <property type="entry name" value="F5_F8_type_C_2"/>
    <property type="match status" value="1"/>
</dbReference>
<evidence type="ECO:0000256" key="1">
    <source>
        <dbReference type="ARBA" id="ARBA00022723"/>
    </source>
</evidence>